<accession>A0A9P6DVT5</accession>
<gene>
    <name evidence="1" type="ORF">BS47DRAFT_1344709</name>
</gene>
<dbReference type="Proteomes" id="UP000886523">
    <property type="component" value="Unassembled WGS sequence"/>
</dbReference>
<dbReference type="PROSITE" id="PS51257">
    <property type="entry name" value="PROKAR_LIPOPROTEIN"/>
    <property type="match status" value="1"/>
</dbReference>
<name>A0A9P6DVT5_9AGAM</name>
<dbReference type="AlphaFoldDB" id="A0A9P6DVT5"/>
<proteinExistence type="predicted"/>
<evidence type="ECO:0000313" key="2">
    <source>
        <dbReference type="Proteomes" id="UP000886523"/>
    </source>
</evidence>
<dbReference type="EMBL" id="MU128978">
    <property type="protein sequence ID" value="KAF9513008.1"/>
    <property type="molecule type" value="Genomic_DNA"/>
</dbReference>
<reference evidence="1" key="1">
    <citation type="journal article" date="2020" name="Nat. Commun.">
        <title>Large-scale genome sequencing of mycorrhizal fungi provides insights into the early evolution of symbiotic traits.</title>
        <authorList>
            <person name="Miyauchi S."/>
            <person name="Kiss E."/>
            <person name="Kuo A."/>
            <person name="Drula E."/>
            <person name="Kohler A."/>
            <person name="Sanchez-Garcia M."/>
            <person name="Morin E."/>
            <person name="Andreopoulos B."/>
            <person name="Barry K.W."/>
            <person name="Bonito G."/>
            <person name="Buee M."/>
            <person name="Carver A."/>
            <person name="Chen C."/>
            <person name="Cichocki N."/>
            <person name="Clum A."/>
            <person name="Culley D."/>
            <person name="Crous P.W."/>
            <person name="Fauchery L."/>
            <person name="Girlanda M."/>
            <person name="Hayes R.D."/>
            <person name="Keri Z."/>
            <person name="LaButti K."/>
            <person name="Lipzen A."/>
            <person name="Lombard V."/>
            <person name="Magnuson J."/>
            <person name="Maillard F."/>
            <person name="Murat C."/>
            <person name="Nolan M."/>
            <person name="Ohm R.A."/>
            <person name="Pangilinan J."/>
            <person name="Pereira M.F."/>
            <person name="Perotto S."/>
            <person name="Peter M."/>
            <person name="Pfister S."/>
            <person name="Riley R."/>
            <person name="Sitrit Y."/>
            <person name="Stielow J.B."/>
            <person name="Szollosi G."/>
            <person name="Zifcakova L."/>
            <person name="Stursova M."/>
            <person name="Spatafora J.W."/>
            <person name="Tedersoo L."/>
            <person name="Vaario L.M."/>
            <person name="Yamada A."/>
            <person name="Yan M."/>
            <person name="Wang P."/>
            <person name="Xu J."/>
            <person name="Bruns T."/>
            <person name="Baldrian P."/>
            <person name="Vilgalys R."/>
            <person name="Dunand C."/>
            <person name="Henrissat B."/>
            <person name="Grigoriev I.V."/>
            <person name="Hibbett D."/>
            <person name="Nagy L.G."/>
            <person name="Martin F.M."/>
        </authorList>
    </citation>
    <scope>NUCLEOTIDE SEQUENCE</scope>
    <source>
        <strain evidence="1">UP504</strain>
    </source>
</reference>
<keyword evidence="2" id="KW-1185">Reference proteome</keyword>
<protein>
    <submittedName>
        <fullName evidence="1">Uncharacterized protein</fullName>
    </submittedName>
</protein>
<sequence>MRPLSQHSASLALNMVVSCEAFIGHEDSPAHRAALNDKLEKTRACRQYLFTPCFTKRKDRTRHRLGFCT</sequence>
<evidence type="ECO:0000313" key="1">
    <source>
        <dbReference type="EMBL" id="KAF9513008.1"/>
    </source>
</evidence>
<comment type="caution">
    <text evidence="1">The sequence shown here is derived from an EMBL/GenBank/DDBJ whole genome shotgun (WGS) entry which is preliminary data.</text>
</comment>
<organism evidence="1 2">
    <name type="scientific">Hydnum rufescens UP504</name>
    <dbReference type="NCBI Taxonomy" id="1448309"/>
    <lineage>
        <taxon>Eukaryota</taxon>
        <taxon>Fungi</taxon>
        <taxon>Dikarya</taxon>
        <taxon>Basidiomycota</taxon>
        <taxon>Agaricomycotina</taxon>
        <taxon>Agaricomycetes</taxon>
        <taxon>Cantharellales</taxon>
        <taxon>Hydnaceae</taxon>
        <taxon>Hydnum</taxon>
    </lineage>
</organism>